<protein>
    <submittedName>
        <fullName evidence="3">Transcriptional regulator</fullName>
    </submittedName>
</protein>
<dbReference type="EMBL" id="UXUI01011944">
    <property type="protein sequence ID" value="VDD96619.1"/>
    <property type="molecule type" value="Genomic_DNA"/>
</dbReference>
<name>A0A0N4VMH4_ENTVE</name>
<keyword evidence="2" id="KW-1185">Reference proteome</keyword>
<reference evidence="3" key="1">
    <citation type="submission" date="2017-02" db="UniProtKB">
        <authorList>
            <consortium name="WormBaseParasite"/>
        </authorList>
    </citation>
    <scope>IDENTIFICATION</scope>
</reference>
<gene>
    <name evidence="1" type="ORF">EVEC_LOCUS11370</name>
</gene>
<dbReference type="Proteomes" id="UP000274131">
    <property type="component" value="Unassembled WGS sequence"/>
</dbReference>
<proteinExistence type="predicted"/>
<evidence type="ECO:0000313" key="2">
    <source>
        <dbReference type="Proteomes" id="UP000274131"/>
    </source>
</evidence>
<evidence type="ECO:0000313" key="1">
    <source>
        <dbReference type="EMBL" id="VDD96619.1"/>
    </source>
</evidence>
<organism evidence="3">
    <name type="scientific">Enterobius vermicularis</name>
    <name type="common">Human pinworm</name>
    <dbReference type="NCBI Taxonomy" id="51028"/>
    <lineage>
        <taxon>Eukaryota</taxon>
        <taxon>Metazoa</taxon>
        <taxon>Ecdysozoa</taxon>
        <taxon>Nematoda</taxon>
        <taxon>Chromadorea</taxon>
        <taxon>Rhabditida</taxon>
        <taxon>Spirurina</taxon>
        <taxon>Oxyuridomorpha</taxon>
        <taxon>Oxyuroidea</taxon>
        <taxon>Oxyuridae</taxon>
        <taxon>Enterobius</taxon>
    </lineage>
</organism>
<evidence type="ECO:0000313" key="3">
    <source>
        <dbReference type="WBParaSite" id="EVEC_0001213201-mRNA-1"/>
    </source>
</evidence>
<reference evidence="1 2" key="2">
    <citation type="submission" date="2018-10" db="EMBL/GenBank/DDBJ databases">
        <authorList>
            <consortium name="Pathogen Informatics"/>
        </authorList>
    </citation>
    <scope>NUCLEOTIDE SEQUENCE [LARGE SCALE GENOMIC DNA]</scope>
</reference>
<dbReference type="WBParaSite" id="EVEC_0001213201-mRNA-1">
    <property type="protein sequence ID" value="EVEC_0001213201-mRNA-1"/>
    <property type="gene ID" value="EVEC_0001213201"/>
</dbReference>
<accession>A0A0N4VMH4</accession>
<sequence>MAHLQMITATDHLESGLLTPDLTALVSGKQSIRTVA</sequence>
<dbReference type="AlphaFoldDB" id="A0A0N4VMH4"/>